<gene>
    <name evidence="2" type="ORF">D7V94_04395</name>
</gene>
<dbReference type="OrthoDB" id="3238663at2"/>
<keyword evidence="1" id="KW-0812">Transmembrane</keyword>
<dbReference type="Proteomes" id="UP000280696">
    <property type="component" value="Unassembled WGS sequence"/>
</dbReference>
<reference evidence="2 3" key="1">
    <citation type="submission" date="2018-09" db="EMBL/GenBank/DDBJ databases">
        <title>Murine metabolic-syndrome-specific gut microbial biobank.</title>
        <authorList>
            <person name="Liu C."/>
        </authorList>
    </citation>
    <scope>NUCLEOTIDE SEQUENCE [LARGE SCALE GENOMIC DNA]</scope>
    <source>
        <strain evidence="2 3">0.1xD8-82</strain>
    </source>
</reference>
<evidence type="ECO:0000313" key="2">
    <source>
        <dbReference type="EMBL" id="RKI93221.1"/>
    </source>
</evidence>
<dbReference type="RefSeq" id="WP_120467158.1">
    <property type="nucleotide sequence ID" value="NZ_CATAJS010000003.1"/>
</dbReference>
<dbReference type="AlphaFoldDB" id="A0A3A9B0B6"/>
<keyword evidence="1" id="KW-1133">Transmembrane helix</keyword>
<keyword evidence="3" id="KW-1185">Reference proteome</keyword>
<proteinExistence type="predicted"/>
<organism evidence="2 3">
    <name type="scientific">Parablautia intestinalis</name>
    <dbReference type="NCBI Taxonomy" id="2320100"/>
    <lineage>
        <taxon>Bacteria</taxon>
        <taxon>Bacillati</taxon>
        <taxon>Bacillota</taxon>
        <taxon>Clostridia</taxon>
        <taxon>Lachnospirales</taxon>
        <taxon>Lachnospiraceae</taxon>
        <taxon>Parablautia</taxon>
    </lineage>
</organism>
<comment type="caution">
    <text evidence="2">The sequence shown here is derived from an EMBL/GenBank/DDBJ whole genome shotgun (WGS) entry which is preliminary data.</text>
</comment>
<name>A0A3A9B0B6_9FIRM</name>
<protein>
    <submittedName>
        <fullName evidence="2">Uncharacterized protein</fullName>
    </submittedName>
</protein>
<evidence type="ECO:0000313" key="3">
    <source>
        <dbReference type="Proteomes" id="UP000280696"/>
    </source>
</evidence>
<dbReference type="EMBL" id="RAYQ01000003">
    <property type="protein sequence ID" value="RKI93221.1"/>
    <property type="molecule type" value="Genomic_DNA"/>
</dbReference>
<evidence type="ECO:0000256" key="1">
    <source>
        <dbReference type="SAM" id="Phobius"/>
    </source>
</evidence>
<feature type="transmembrane region" description="Helical" evidence="1">
    <location>
        <begin position="6"/>
        <end position="24"/>
    </location>
</feature>
<feature type="transmembrane region" description="Helical" evidence="1">
    <location>
        <begin position="36"/>
        <end position="62"/>
    </location>
</feature>
<accession>A0A3A9B0B6</accession>
<keyword evidence="1" id="KW-0472">Membrane</keyword>
<sequence>MITFIFIMAILIGILVLGFCFHLVGSILKLVLKLAICLPCAVLCAAVGVIFCCTLLLIPLGLACFKLAGFMLHPLKPCMI</sequence>